<gene>
    <name evidence="1" type="ORF">EV385_6705</name>
</gene>
<protein>
    <submittedName>
        <fullName evidence="1">Uncharacterized protein</fullName>
    </submittedName>
</protein>
<dbReference type="EMBL" id="SHKY01000002">
    <property type="protein sequence ID" value="RZU46629.1"/>
    <property type="molecule type" value="Genomic_DNA"/>
</dbReference>
<dbReference type="OrthoDB" id="3344845at2"/>
<organism evidence="1 2">
    <name type="scientific">Krasilnikovia cinnamomea</name>
    <dbReference type="NCBI Taxonomy" id="349313"/>
    <lineage>
        <taxon>Bacteria</taxon>
        <taxon>Bacillati</taxon>
        <taxon>Actinomycetota</taxon>
        <taxon>Actinomycetes</taxon>
        <taxon>Micromonosporales</taxon>
        <taxon>Micromonosporaceae</taxon>
        <taxon>Krasilnikovia</taxon>
    </lineage>
</organism>
<comment type="caution">
    <text evidence="1">The sequence shown here is derived from an EMBL/GenBank/DDBJ whole genome shotgun (WGS) entry which is preliminary data.</text>
</comment>
<name>A0A4Q7ZA12_9ACTN</name>
<dbReference type="AlphaFoldDB" id="A0A4Q7ZA12"/>
<sequence>MGNSSMRRSRTRAIRARMEATGEPYSVAARRVAAVQTSPAGEVSPAATSPSGITMDTAALRDALLDWAFDQARGDTTNIVKVMPFAEERQLDLDAAFTLVEVCRDAGLARSESTYGTPSIRLTSAGLIYVQQRRQRRDDPALRAGAARTLLLRWMYGQHLAGVRMPLVSRFAAGSEAHFEGSAFTEQEIGHAADYLGKRQLIRGQGAFGAIGPIRADITPDGMDCVTDWNADVPAYLRRHETANSTVTYNGPVFQAGVDGAQLAWNNQTVNQTHNRVEQVAHGYEELAKAMAEVLRLVPAMNLSPEAQEDVDTASNEILAEIVRDEPRPGPIRRSLTILRTWLTPIAAASAAGVGTAVSDGAQEAARHAIELILPF</sequence>
<reference evidence="1 2" key="1">
    <citation type="submission" date="2019-02" db="EMBL/GenBank/DDBJ databases">
        <title>Sequencing the genomes of 1000 actinobacteria strains.</title>
        <authorList>
            <person name="Klenk H.-P."/>
        </authorList>
    </citation>
    <scope>NUCLEOTIDE SEQUENCE [LARGE SCALE GENOMIC DNA]</scope>
    <source>
        <strain evidence="1 2">DSM 45162</strain>
    </source>
</reference>
<dbReference type="Proteomes" id="UP000292564">
    <property type="component" value="Unassembled WGS sequence"/>
</dbReference>
<dbReference type="RefSeq" id="WP_130513817.1">
    <property type="nucleotide sequence ID" value="NZ_SHKY01000002.1"/>
</dbReference>
<proteinExistence type="predicted"/>
<keyword evidence="2" id="KW-1185">Reference proteome</keyword>
<evidence type="ECO:0000313" key="1">
    <source>
        <dbReference type="EMBL" id="RZU46629.1"/>
    </source>
</evidence>
<accession>A0A4Q7ZA12</accession>
<evidence type="ECO:0000313" key="2">
    <source>
        <dbReference type="Proteomes" id="UP000292564"/>
    </source>
</evidence>